<reference evidence="1 2" key="1">
    <citation type="journal article" date="2022" name="Nat. Genet.">
        <title>Improved pea reference genome and pan-genome highlight genomic features and evolutionary characteristics.</title>
        <authorList>
            <person name="Yang T."/>
            <person name="Liu R."/>
            <person name="Luo Y."/>
            <person name="Hu S."/>
            <person name="Wang D."/>
            <person name="Wang C."/>
            <person name="Pandey M.K."/>
            <person name="Ge S."/>
            <person name="Xu Q."/>
            <person name="Li N."/>
            <person name="Li G."/>
            <person name="Huang Y."/>
            <person name="Saxena R.K."/>
            <person name="Ji Y."/>
            <person name="Li M."/>
            <person name="Yan X."/>
            <person name="He Y."/>
            <person name="Liu Y."/>
            <person name="Wang X."/>
            <person name="Xiang C."/>
            <person name="Varshney R.K."/>
            <person name="Ding H."/>
            <person name="Gao S."/>
            <person name="Zong X."/>
        </authorList>
    </citation>
    <scope>NUCLEOTIDE SEQUENCE [LARGE SCALE GENOMIC DNA]</scope>
    <source>
        <strain evidence="1 2">cv. Zhongwan 6</strain>
    </source>
</reference>
<keyword evidence="2" id="KW-1185">Reference proteome</keyword>
<protein>
    <submittedName>
        <fullName evidence="1">Uncharacterized protein</fullName>
    </submittedName>
</protein>
<dbReference type="EMBL" id="JAMSHJ010000006">
    <property type="protein sequence ID" value="KAI5401341.1"/>
    <property type="molecule type" value="Genomic_DNA"/>
</dbReference>
<dbReference type="AlphaFoldDB" id="A0A9D4WIN0"/>
<evidence type="ECO:0000313" key="1">
    <source>
        <dbReference type="EMBL" id="KAI5401341.1"/>
    </source>
</evidence>
<name>A0A9D4WIN0_PEA</name>
<sequence>MRVRPSLYNSFVLSQISPNLQPIVTSSSSSHDYKRFFSAEHDEQYFSLLDIKFIEERAFNLHPDQHQGIHVILKHHKLTYLNSQIQLVAKDLVLEFYANAYRPPSEDVSAEPELISWVRGKQIQYDWKTVNRLIQMKFREPNCEYQLMKTSFGTTWPYQAMLDNLALKERDWQPSSTLIPRKLSIVDLDVILKA</sequence>
<gene>
    <name evidence="1" type="ORF">KIW84_065986</name>
</gene>
<dbReference type="Proteomes" id="UP001058974">
    <property type="component" value="Chromosome 6"/>
</dbReference>
<evidence type="ECO:0000313" key="2">
    <source>
        <dbReference type="Proteomes" id="UP001058974"/>
    </source>
</evidence>
<organism evidence="1 2">
    <name type="scientific">Pisum sativum</name>
    <name type="common">Garden pea</name>
    <name type="synonym">Lathyrus oleraceus</name>
    <dbReference type="NCBI Taxonomy" id="3888"/>
    <lineage>
        <taxon>Eukaryota</taxon>
        <taxon>Viridiplantae</taxon>
        <taxon>Streptophyta</taxon>
        <taxon>Embryophyta</taxon>
        <taxon>Tracheophyta</taxon>
        <taxon>Spermatophyta</taxon>
        <taxon>Magnoliopsida</taxon>
        <taxon>eudicotyledons</taxon>
        <taxon>Gunneridae</taxon>
        <taxon>Pentapetalae</taxon>
        <taxon>rosids</taxon>
        <taxon>fabids</taxon>
        <taxon>Fabales</taxon>
        <taxon>Fabaceae</taxon>
        <taxon>Papilionoideae</taxon>
        <taxon>50 kb inversion clade</taxon>
        <taxon>NPAAA clade</taxon>
        <taxon>Hologalegina</taxon>
        <taxon>IRL clade</taxon>
        <taxon>Fabeae</taxon>
        <taxon>Lathyrus</taxon>
    </lineage>
</organism>
<accession>A0A9D4WIN0</accession>
<dbReference type="Gramene" id="Psat06G0598600-T1">
    <property type="protein sequence ID" value="KAI5401341.1"/>
    <property type="gene ID" value="KIW84_065986"/>
</dbReference>
<proteinExistence type="predicted"/>
<comment type="caution">
    <text evidence="1">The sequence shown here is derived from an EMBL/GenBank/DDBJ whole genome shotgun (WGS) entry which is preliminary data.</text>
</comment>